<evidence type="ECO:0000256" key="1">
    <source>
        <dbReference type="ARBA" id="ARBA00023002"/>
    </source>
</evidence>
<dbReference type="PANTHER" id="PTHR43333">
    <property type="entry name" value="2-HACID_DH_C DOMAIN-CONTAINING PROTEIN"/>
    <property type="match status" value="1"/>
</dbReference>
<accession>A0A381RTT1</accession>
<dbReference type="Pfam" id="PF02826">
    <property type="entry name" value="2-Hacid_dh_C"/>
    <property type="match status" value="1"/>
</dbReference>
<dbReference type="SUPFAM" id="SSF51735">
    <property type="entry name" value="NAD(P)-binding Rossmann-fold domains"/>
    <property type="match status" value="1"/>
</dbReference>
<dbReference type="EMBL" id="UINC01002137">
    <property type="protein sequence ID" value="SUZ93337.1"/>
    <property type="molecule type" value="Genomic_DNA"/>
</dbReference>
<dbReference type="PANTHER" id="PTHR43333:SF1">
    <property type="entry name" value="D-ISOMER SPECIFIC 2-HYDROXYACID DEHYDROGENASE NAD-BINDING DOMAIN-CONTAINING PROTEIN"/>
    <property type="match status" value="1"/>
</dbReference>
<evidence type="ECO:0000313" key="4">
    <source>
        <dbReference type="EMBL" id="SUZ93337.1"/>
    </source>
</evidence>
<dbReference type="GO" id="GO:0051287">
    <property type="term" value="F:NAD binding"/>
    <property type="evidence" value="ECO:0007669"/>
    <property type="project" value="InterPro"/>
</dbReference>
<evidence type="ECO:0000256" key="2">
    <source>
        <dbReference type="ARBA" id="ARBA00023027"/>
    </source>
</evidence>
<reference evidence="4" key="1">
    <citation type="submission" date="2018-05" db="EMBL/GenBank/DDBJ databases">
        <authorList>
            <person name="Lanie J.A."/>
            <person name="Ng W.-L."/>
            <person name="Kazmierczak K.M."/>
            <person name="Andrzejewski T.M."/>
            <person name="Davidsen T.M."/>
            <person name="Wayne K.J."/>
            <person name="Tettelin H."/>
            <person name="Glass J.I."/>
            <person name="Rusch D."/>
            <person name="Podicherti R."/>
            <person name="Tsui H.-C.T."/>
            <person name="Winkler M.E."/>
        </authorList>
    </citation>
    <scope>NUCLEOTIDE SEQUENCE</scope>
</reference>
<dbReference type="GO" id="GO:0016491">
    <property type="term" value="F:oxidoreductase activity"/>
    <property type="evidence" value="ECO:0007669"/>
    <property type="project" value="UniProtKB-KW"/>
</dbReference>
<dbReference type="Gene3D" id="3.40.50.720">
    <property type="entry name" value="NAD(P)-binding Rossmann-like Domain"/>
    <property type="match status" value="2"/>
</dbReference>
<dbReference type="InterPro" id="IPR036291">
    <property type="entry name" value="NAD(P)-bd_dom_sf"/>
</dbReference>
<evidence type="ECO:0000259" key="3">
    <source>
        <dbReference type="Pfam" id="PF02826"/>
    </source>
</evidence>
<name>A0A381RTT1_9ZZZZ</name>
<protein>
    <recommendedName>
        <fullName evidence="3">D-isomer specific 2-hydroxyacid dehydrogenase NAD-binding domain-containing protein</fullName>
    </recommendedName>
</protein>
<dbReference type="InterPro" id="IPR006140">
    <property type="entry name" value="D-isomer_DH_NAD-bd"/>
</dbReference>
<feature type="domain" description="D-isomer specific 2-hydroxyacid dehydrogenase NAD-binding" evidence="3">
    <location>
        <begin position="85"/>
        <end position="255"/>
    </location>
</feature>
<sequence>MYDAMCRAVSAGGGRLVPVSEADGLIWADPYRADLFPEVMAHADDLLWIQLPYAGIEPFLDHLDEDHRWTNAKGVYAPAVAETVMALLLALAKNLHGYARERSWTGPEGRILAGSRITILGGGGITSHLLPLLAPWGCDVTVVRRSDTPVPGADRTITGARLHEVLPLTDVLVLVLALTAETTGIIDGPELDALPDHAVLVNVARGGHVVTDALVEALRGGRIGGAALDVTDPEPLPDGHPLWSLPNCLITPHIGNTPEMGLELLEPFVAENVRRFCDGEDLLAPVDVALGY</sequence>
<dbReference type="CDD" id="cd12159">
    <property type="entry name" value="2-Hacid_dh_2"/>
    <property type="match status" value="1"/>
</dbReference>
<organism evidence="4">
    <name type="scientific">marine metagenome</name>
    <dbReference type="NCBI Taxonomy" id="408172"/>
    <lineage>
        <taxon>unclassified sequences</taxon>
        <taxon>metagenomes</taxon>
        <taxon>ecological metagenomes</taxon>
    </lineage>
</organism>
<keyword evidence="1" id="KW-0560">Oxidoreductase</keyword>
<proteinExistence type="predicted"/>
<keyword evidence="2" id="KW-0520">NAD</keyword>
<dbReference type="SUPFAM" id="SSF52283">
    <property type="entry name" value="Formate/glycerate dehydrogenase catalytic domain-like"/>
    <property type="match status" value="1"/>
</dbReference>
<gene>
    <name evidence="4" type="ORF">METZ01_LOCUS46191</name>
</gene>
<dbReference type="AlphaFoldDB" id="A0A381RTT1"/>